<dbReference type="PANTHER" id="PTHR19849">
    <property type="entry name" value="PHOSPHOLIPASE A-2-ACTIVATING PROTEIN"/>
    <property type="match status" value="1"/>
</dbReference>
<dbReference type="SMART" id="SM00320">
    <property type="entry name" value="WD40"/>
    <property type="match status" value="6"/>
</dbReference>
<feature type="repeat" description="WD" evidence="5">
    <location>
        <begin position="13"/>
        <end position="43"/>
    </location>
</feature>
<accession>A0AAV9W9P1</accession>
<keyword evidence="4" id="KW-0677">Repeat</keyword>
<evidence type="ECO:0000259" key="8">
    <source>
        <dbReference type="PROSITE" id="PS51396"/>
    </source>
</evidence>
<comment type="subcellular location">
    <subcellularLocation>
        <location evidence="1">Cytoplasm</location>
    </subcellularLocation>
</comment>
<name>A0AAV9W9P1_9PEZI</name>
<feature type="compositionally biased region" description="Polar residues" evidence="6">
    <location>
        <begin position="526"/>
        <end position="536"/>
    </location>
</feature>
<dbReference type="InterPro" id="IPR036322">
    <property type="entry name" value="WD40_repeat_dom_sf"/>
</dbReference>
<evidence type="ECO:0000259" key="7">
    <source>
        <dbReference type="PROSITE" id="PS51394"/>
    </source>
</evidence>
<keyword evidence="3 5" id="KW-0853">WD repeat</keyword>
<evidence type="ECO:0000256" key="3">
    <source>
        <dbReference type="ARBA" id="ARBA00022574"/>
    </source>
</evidence>
<dbReference type="EMBL" id="JAVHJL010000004">
    <property type="protein sequence ID" value="KAK6504908.1"/>
    <property type="molecule type" value="Genomic_DNA"/>
</dbReference>
<dbReference type="Pfam" id="PF09070">
    <property type="entry name" value="PFU"/>
    <property type="match status" value="1"/>
</dbReference>
<keyword evidence="2" id="KW-0963">Cytoplasm</keyword>
<dbReference type="InterPro" id="IPR011989">
    <property type="entry name" value="ARM-like"/>
</dbReference>
<comment type="caution">
    <text evidence="9">The sequence shown here is derived from an EMBL/GenBank/DDBJ whole genome shotgun (WGS) entry which is preliminary data.</text>
</comment>
<proteinExistence type="predicted"/>
<dbReference type="Pfam" id="PF00400">
    <property type="entry name" value="WD40"/>
    <property type="match status" value="6"/>
</dbReference>
<protein>
    <recommendedName>
        <fullName evidence="11">Phospholipase A-2-activating protein</fullName>
    </recommendedName>
</protein>
<dbReference type="Gene3D" id="1.25.10.10">
    <property type="entry name" value="Leucine-rich Repeat Variant"/>
    <property type="match status" value="1"/>
</dbReference>
<evidence type="ECO:0000313" key="10">
    <source>
        <dbReference type="Proteomes" id="UP001370758"/>
    </source>
</evidence>
<dbReference type="PROSITE" id="PS51394">
    <property type="entry name" value="PFU"/>
    <property type="match status" value="1"/>
</dbReference>
<evidence type="ECO:0000256" key="6">
    <source>
        <dbReference type="SAM" id="MobiDB-lite"/>
    </source>
</evidence>
<dbReference type="SUPFAM" id="SSF50978">
    <property type="entry name" value="WD40 repeat-like"/>
    <property type="match status" value="1"/>
</dbReference>
<evidence type="ECO:0000313" key="9">
    <source>
        <dbReference type="EMBL" id="KAK6504908.1"/>
    </source>
</evidence>
<dbReference type="Proteomes" id="UP001370758">
    <property type="component" value="Unassembled WGS sequence"/>
</dbReference>
<dbReference type="GO" id="GO:0043130">
    <property type="term" value="F:ubiquitin binding"/>
    <property type="evidence" value="ECO:0007669"/>
    <property type="project" value="TreeGrafter"/>
</dbReference>
<evidence type="ECO:0000256" key="2">
    <source>
        <dbReference type="ARBA" id="ARBA00022490"/>
    </source>
</evidence>
<evidence type="ECO:0000256" key="4">
    <source>
        <dbReference type="ARBA" id="ARBA00022737"/>
    </source>
</evidence>
<dbReference type="InterPro" id="IPR013535">
    <property type="entry name" value="PUL_dom"/>
</dbReference>
<feature type="compositionally biased region" description="Polar residues" evidence="6">
    <location>
        <begin position="67"/>
        <end position="101"/>
    </location>
</feature>
<dbReference type="Gene3D" id="2.130.10.10">
    <property type="entry name" value="YVTN repeat-like/Quinoprotein amine dehydrogenase"/>
    <property type="match status" value="2"/>
</dbReference>
<feature type="domain" description="PUL" evidence="8">
    <location>
        <begin position="570"/>
        <end position="848"/>
    </location>
</feature>
<gene>
    <name evidence="9" type="ORF">TWF481_006842</name>
</gene>
<evidence type="ECO:0000256" key="5">
    <source>
        <dbReference type="PROSITE-ProRule" id="PRU00221"/>
    </source>
</evidence>
<dbReference type="GO" id="GO:0043161">
    <property type="term" value="P:proteasome-mediated ubiquitin-dependent protein catabolic process"/>
    <property type="evidence" value="ECO:0007669"/>
    <property type="project" value="TreeGrafter"/>
</dbReference>
<dbReference type="InterPro" id="IPR015155">
    <property type="entry name" value="PFU"/>
</dbReference>
<dbReference type="AlphaFoldDB" id="A0AAV9W9P1"/>
<dbReference type="GO" id="GO:0005737">
    <property type="term" value="C:cytoplasm"/>
    <property type="evidence" value="ECO:0007669"/>
    <property type="project" value="UniProtKB-SubCell"/>
</dbReference>
<dbReference type="InterPro" id="IPR038122">
    <property type="entry name" value="PFU_sf"/>
</dbReference>
<keyword evidence="10" id="KW-1185">Reference proteome</keyword>
<dbReference type="PROSITE" id="PS51396">
    <property type="entry name" value="PUL"/>
    <property type="match status" value="1"/>
</dbReference>
<dbReference type="GO" id="GO:0005634">
    <property type="term" value="C:nucleus"/>
    <property type="evidence" value="ECO:0007669"/>
    <property type="project" value="TreeGrafter"/>
</dbReference>
<dbReference type="InterPro" id="IPR001680">
    <property type="entry name" value="WD40_rpt"/>
</dbReference>
<organism evidence="9 10">
    <name type="scientific">Arthrobotrys musiformis</name>
    <dbReference type="NCBI Taxonomy" id="47236"/>
    <lineage>
        <taxon>Eukaryota</taxon>
        <taxon>Fungi</taxon>
        <taxon>Dikarya</taxon>
        <taxon>Ascomycota</taxon>
        <taxon>Pezizomycotina</taxon>
        <taxon>Orbiliomycetes</taxon>
        <taxon>Orbiliales</taxon>
        <taxon>Orbiliaceae</taxon>
        <taxon>Arthrobotrys</taxon>
    </lineage>
</organism>
<dbReference type="PANTHER" id="PTHR19849:SF0">
    <property type="entry name" value="PHOSPHOLIPASE A-2-ACTIVATING PROTEIN"/>
    <property type="match status" value="1"/>
</dbReference>
<reference evidence="9 10" key="1">
    <citation type="submission" date="2023-08" db="EMBL/GenBank/DDBJ databases">
        <authorList>
            <person name="Palmer J.M."/>
        </authorList>
    </citation>
    <scope>NUCLEOTIDE SEQUENCE [LARGE SCALE GENOMIC DNA]</scope>
    <source>
        <strain evidence="9 10">TWF481</strain>
    </source>
</reference>
<dbReference type="Gene3D" id="3.10.20.870">
    <property type="entry name" value="PFU (PLAA family ubiquitin binding), C-terminal domain"/>
    <property type="match status" value="1"/>
</dbReference>
<feature type="region of interest" description="Disordered" evidence="6">
    <location>
        <begin position="526"/>
        <end position="567"/>
    </location>
</feature>
<feature type="domain" description="PFU" evidence="7">
    <location>
        <begin position="437"/>
        <end position="532"/>
    </location>
</feature>
<feature type="compositionally biased region" description="Basic and acidic residues" evidence="6">
    <location>
        <begin position="545"/>
        <end position="555"/>
    </location>
</feature>
<evidence type="ECO:0000256" key="1">
    <source>
        <dbReference type="ARBA" id="ARBA00004496"/>
    </source>
</evidence>
<feature type="region of interest" description="Disordered" evidence="6">
    <location>
        <begin position="49"/>
        <end position="121"/>
    </location>
</feature>
<dbReference type="PROSITE" id="PS50082">
    <property type="entry name" value="WD_REPEATS_2"/>
    <property type="match status" value="1"/>
</dbReference>
<dbReference type="InterPro" id="IPR015943">
    <property type="entry name" value="WD40/YVTN_repeat-like_dom_sf"/>
</dbReference>
<dbReference type="GO" id="GO:0010992">
    <property type="term" value="P:ubiquitin recycling"/>
    <property type="evidence" value="ECO:0007669"/>
    <property type="project" value="TreeGrafter"/>
</dbReference>
<sequence>MAKEQPFKLAQTLVGHNEDVKDVLFLDPSTILSCSRDATVRIWRRTQEDTTAPLKQGGDDAMDTDPPQVSTSAPEAPTSVLQATTSDLQASTSAPQLSTPASVVPTPETETSDPSERRIAGVKPSTGFADKINSNAQGFVNCIAYIKPDAEHTDGLIISAGQESLIDVRPPGFFGPDAAYLLIGHSGNVCALDVYGYTIISGSWDKTAIVWKNWEKKYVLEGHTAAVWAVLAISDTEFITGCADGKIRWFRENKLYRSVQAHTQPVRGLQKLNDDKDGAFISCGNDGVIKSWTKEGREIETVYAHSAYIYSITVLPNGEWASCGEDRNLKIWRKSQCLQTIAHPCISVWCVSAASNGDIVTGASDGVLRTWSRDPERQADDNTLKAYSEAIANLTIAEEAAGVDKESLPGMSALGRPGKSDGEKIHINNEGNVEAYQWSSQDMTWEQVGVVASAVSSGRKVEYNGQFYDYVFDVDFEEGQPPKKLPFNASQNPWDAARIFLERNELPMTYLDTTAGFIIQNTKGTRIGSSEPQLPSSVDPYGIENRYRPGDEYRTSGEGSASAPPPAAPKLLPWKTYLDITNVNLDAATKNILDTNAKYLACGQKDKALNDDDMETLKALTGFLAKPSAPTSASAKKSSAVVNGLSLLIKVITEWEGVKNVAPLDVLRVLARHSPAVVLYDIDIFEILEAAGGFKPGNTSHAVFSIRVFLNSFHHEEGLKYVSEKADTITQNAATVADGSQNRLLAISADTLFLNYAVYFAKNKSKGGEEDALNLLPIVVKRIRTVSDPEALYRAVMALGTLLTIGSKVVSAAKDKYAVRSVMETALQRIDKQKEKRTVDVAAEIEELLLLR</sequence>
<evidence type="ECO:0008006" key="11">
    <source>
        <dbReference type="Google" id="ProtNLM"/>
    </source>
</evidence>
<dbReference type="Pfam" id="PF08324">
    <property type="entry name" value="PUL"/>
    <property type="match status" value="1"/>
</dbReference>